<dbReference type="Gene3D" id="1.10.510.10">
    <property type="entry name" value="Transferase(Phosphotransferase) domain 1"/>
    <property type="match status" value="1"/>
</dbReference>
<feature type="transmembrane region" description="Helical" evidence="6">
    <location>
        <begin position="364"/>
        <end position="383"/>
    </location>
</feature>
<evidence type="ECO:0000256" key="5">
    <source>
        <dbReference type="SAM" id="MobiDB-lite"/>
    </source>
</evidence>
<keyword evidence="2" id="KW-0547">Nucleotide-binding</keyword>
<dbReference type="PROSITE" id="PS00109">
    <property type="entry name" value="PROTEIN_KINASE_TYR"/>
    <property type="match status" value="1"/>
</dbReference>
<accession>A0A017THP8</accession>
<evidence type="ECO:0000256" key="6">
    <source>
        <dbReference type="SAM" id="Phobius"/>
    </source>
</evidence>
<dbReference type="EMBL" id="ASRX01000002">
    <property type="protein sequence ID" value="EYF08808.1"/>
    <property type="molecule type" value="Genomic_DNA"/>
</dbReference>
<keyword evidence="6" id="KW-0812">Transmembrane</keyword>
<gene>
    <name evidence="8" type="ORF">CAP_2669</name>
</gene>
<dbReference type="InterPro" id="IPR008266">
    <property type="entry name" value="Tyr_kinase_AS"/>
</dbReference>
<dbReference type="GO" id="GO:0005524">
    <property type="term" value="F:ATP binding"/>
    <property type="evidence" value="ECO:0007669"/>
    <property type="project" value="UniProtKB-KW"/>
</dbReference>
<evidence type="ECO:0000313" key="9">
    <source>
        <dbReference type="Proteomes" id="UP000019678"/>
    </source>
</evidence>
<dbReference type="STRING" id="1192034.CAP_2669"/>
<sequence>MHEAIAKGGMGSVHLGRLRGAAGFGRIVAIKRMHPQLADDPRCVAMFLDEARLASRIQHPNVAPTLDVVAADGELLLVMEYVRGEALSGLLKAHREASEPPPIRVVAAVVAHALHGLHAAHESRDEAGAPLEIVHRDVSPHNVLVGADGLVRVADFGVAKAAVRLQSTSEGQMKGKVGYAAPEQINGRASRQSDVYSAGVVLWEALTGARLFQGDNEMQIMLAVLTRQIVPPSQVRPEIPAALEAVVMRALSEDLSQRFATAKEMATAMEQAVEMATTAEISAWVQRVGSERLAARDAMVAHIEATGPVSFRSAEDALAEVRASAPPASGPGAASLREASLLPAAAVVDVTPPRSGLRRGATSLAILFGAAAVVGAGAVLLFAGGERRGELPGDAAGSSARETVTTASTASATPPARALGEPTVATPQPGGPATSGSGAAPAAPAPGQLPDGASSQRADHQRQEAPPAPPPRRAAPSSRGAQPDFL</sequence>
<evidence type="ECO:0000256" key="3">
    <source>
        <dbReference type="ARBA" id="ARBA00022777"/>
    </source>
</evidence>
<dbReference type="PANTHER" id="PTHR43289:SF6">
    <property type="entry name" value="SERINE_THREONINE-PROTEIN KINASE NEKL-3"/>
    <property type="match status" value="1"/>
</dbReference>
<evidence type="ECO:0000256" key="4">
    <source>
        <dbReference type="ARBA" id="ARBA00022840"/>
    </source>
</evidence>
<dbReference type="InterPro" id="IPR000719">
    <property type="entry name" value="Prot_kinase_dom"/>
</dbReference>
<dbReference type="Gene3D" id="3.30.200.20">
    <property type="entry name" value="Phosphorylase Kinase, domain 1"/>
    <property type="match status" value="1"/>
</dbReference>
<dbReference type="GO" id="GO:0004674">
    <property type="term" value="F:protein serine/threonine kinase activity"/>
    <property type="evidence" value="ECO:0007669"/>
    <property type="project" value="UniProtKB-KW"/>
</dbReference>
<comment type="caution">
    <text evidence="8">The sequence shown here is derived from an EMBL/GenBank/DDBJ whole genome shotgun (WGS) entry which is preliminary data.</text>
</comment>
<dbReference type="AlphaFoldDB" id="A0A017THP8"/>
<evidence type="ECO:0000256" key="2">
    <source>
        <dbReference type="ARBA" id="ARBA00022741"/>
    </source>
</evidence>
<feature type="region of interest" description="Disordered" evidence="5">
    <location>
        <begin position="391"/>
        <end position="486"/>
    </location>
</feature>
<dbReference type="eggNOG" id="COG0515">
    <property type="taxonomic scope" value="Bacteria"/>
</dbReference>
<dbReference type="SUPFAM" id="SSF56112">
    <property type="entry name" value="Protein kinase-like (PK-like)"/>
    <property type="match status" value="1"/>
</dbReference>
<dbReference type="PROSITE" id="PS50011">
    <property type="entry name" value="PROTEIN_KINASE_DOM"/>
    <property type="match status" value="1"/>
</dbReference>
<organism evidence="8 9">
    <name type="scientific">Chondromyces apiculatus DSM 436</name>
    <dbReference type="NCBI Taxonomy" id="1192034"/>
    <lineage>
        <taxon>Bacteria</taxon>
        <taxon>Pseudomonadati</taxon>
        <taxon>Myxococcota</taxon>
        <taxon>Polyangia</taxon>
        <taxon>Polyangiales</taxon>
        <taxon>Polyangiaceae</taxon>
        <taxon>Chondromyces</taxon>
    </lineage>
</organism>
<keyword evidence="1" id="KW-0808">Transferase</keyword>
<keyword evidence="4" id="KW-0067">ATP-binding</keyword>
<dbReference type="PANTHER" id="PTHR43289">
    <property type="entry name" value="MITOGEN-ACTIVATED PROTEIN KINASE KINASE KINASE 20-RELATED"/>
    <property type="match status" value="1"/>
</dbReference>
<evidence type="ECO:0000256" key="1">
    <source>
        <dbReference type="ARBA" id="ARBA00022679"/>
    </source>
</evidence>
<evidence type="ECO:0000313" key="8">
    <source>
        <dbReference type="EMBL" id="EYF08808.1"/>
    </source>
</evidence>
<keyword evidence="6" id="KW-0472">Membrane</keyword>
<keyword evidence="9" id="KW-1185">Reference proteome</keyword>
<keyword evidence="8" id="KW-0723">Serine/threonine-protein kinase</keyword>
<feature type="compositionally biased region" description="Low complexity" evidence="5">
    <location>
        <begin position="398"/>
        <end position="418"/>
    </location>
</feature>
<feature type="domain" description="Protein kinase" evidence="7">
    <location>
        <begin position="1"/>
        <end position="273"/>
    </location>
</feature>
<evidence type="ECO:0000259" key="7">
    <source>
        <dbReference type="PROSITE" id="PS50011"/>
    </source>
</evidence>
<proteinExistence type="predicted"/>
<keyword evidence="6" id="KW-1133">Transmembrane helix</keyword>
<feature type="compositionally biased region" description="Low complexity" evidence="5">
    <location>
        <begin position="425"/>
        <end position="448"/>
    </location>
</feature>
<keyword evidence="3 8" id="KW-0418">Kinase</keyword>
<dbReference type="InterPro" id="IPR011009">
    <property type="entry name" value="Kinase-like_dom_sf"/>
</dbReference>
<dbReference type="Proteomes" id="UP000019678">
    <property type="component" value="Unassembled WGS sequence"/>
</dbReference>
<dbReference type="Pfam" id="PF00069">
    <property type="entry name" value="Pkinase"/>
    <property type="match status" value="1"/>
</dbReference>
<name>A0A017THP8_9BACT</name>
<dbReference type="CDD" id="cd14014">
    <property type="entry name" value="STKc_PknB_like"/>
    <property type="match status" value="1"/>
</dbReference>
<reference evidence="8 9" key="1">
    <citation type="submission" date="2013-05" db="EMBL/GenBank/DDBJ databases">
        <title>Genome assembly of Chondromyces apiculatus DSM 436.</title>
        <authorList>
            <person name="Sharma G."/>
            <person name="Khatri I."/>
            <person name="Kaur C."/>
            <person name="Mayilraj S."/>
            <person name="Subramanian S."/>
        </authorList>
    </citation>
    <scope>NUCLEOTIDE SEQUENCE [LARGE SCALE GENOMIC DNA]</scope>
    <source>
        <strain evidence="8 9">DSM 436</strain>
    </source>
</reference>
<protein>
    <submittedName>
        <fullName evidence="8">Putative serine/threonine protein kinase</fullName>
    </submittedName>
</protein>